<comment type="caution">
    <text evidence="5">The sequence shown here is derived from an EMBL/GenBank/DDBJ whole genome shotgun (WGS) entry which is preliminary data.</text>
</comment>
<dbReference type="InterPro" id="IPR015590">
    <property type="entry name" value="Aldehyde_DH_dom"/>
</dbReference>
<accession>A0ABS5Z028</accession>
<keyword evidence="6" id="KW-1185">Reference proteome</keyword>
<organism evidence="5 6">
    <name type="scientific">Paractinoplanes bogorensis</name>
    <dbReference type="NCBI Taxonomy" id="1610840"/>
    <lineage>
        <taxon>Bacteria</taxon>
        <taxon>Bacillati</taxon>
        <taxon>Actinomycetota</taxon>
        <taxon>Actinomycetes</taxon>
        <taxon>Micromonosporales</taxon>
        <taxon>Micromonosporaceae</taxon>
        <taxon>Paractinoplanes</taxon>
    </lineage>
</organism>
<dbReference type="SUPFAM" id="SSF53720">
    <property type="entry name" value="ALDH-like"/>
    <property type="match status" value="1"/>
</dbReference>
<reference evidence="5 6" key="1">
    <citation type="submission" date="2021-06" db="EMBL/GenBank/DDBJ databases">
        <title>Actinoplanes lichenicola sp. nov., and Actinoplanes ovalisporus sp. nov., isolated from lichen in Thailand.</title>
        <authorList>
            <person name="Saeng-In P."/>
            <person name="Kanchanasin P."/>
            <person name="Yuki M."/>
            <person name="Kudo T."/>
            <person name="Ohkuma M."/>
            <person name="Phongsopitanun W."/>
            <person name="Tanasupawat S."/>
        </authorList>
    </citation>
    <scope>NUCLEOTIDE SEQUENCE [LARGE SCALE GENOMIC DNA]</scope>
    <source>
        <strain evidence="5 6">NBRC 110975</strain>
    </source>
</reference>
<dbReference type="InterPro" id="IPR029510">
    <property type="entry name" value="Ald_DH_CS_GLU"/>
</dbReference>
<feature type="domain" description="Aldehyde dehydrogenase" evidence="4">
    <location>
        <begin position="23"/>
        <end position="472"/>
    </location>
</feature>
<evidence type="ECO:0000259" key="4">
    <source>
        <dbReference type="Pfam" id="PF00171"/>
    </source>
</evidence>
<dbReference type="InterPro" id="IPR016160">
    <property type="entry name" value="Ald_DH_CS_CYS"/>
</dbReference>
<dbReference type="EMBL" id="JAHKKG010000013">
    <property type="protein sequence ID" value="MBU2668896.1"/>
    <property type="molecule type" value="Genomic_DNA"/>
</dbReference>
<evidence type="ECO:0000256" key="1">
    <source>
        <dbReference type="ARBA" id="ARBA00023002"/>
    </source>
</evidence>
<dbReference type="Gene3D" id="3.40.605.10">
    <property type="entry name" value="Aldehyde Dehydrogenase, Chain A, domain 1"/>
    <property type="match status" value="1"/>
</dbReference>
<evidence type="ECO:0000313" key="5">
    <source>
        <dbReference type="EMBL" id="MBU2668896.1"/>
    </source>
</evidence>
<keyword evidence="1 3" id="KW-0560">Oxidoreductase</keyword>
<sequence>MSTIEIQNLIDGVWTGKPATVRRNPADLDEIVTRTAAATADEVRAAAASAAKAAQEWARTPAPARGRILERAGDLIEQRADEIGDDITREEGKTRAEARGEALRAAQLLRFYGNEGWRLGGETYPSAAGTDLIYSRREPLGVVSVITPWNFPIAIPTWKTAPALIAGNAVLLKPAQVAPVGAWHLARALHDAGLPAGVLSLLNGSGSAVGNTLIDADEVAAVTFTGSNSVGDGIYRRAAPRRIRVQLEMGGKNAVIVLDDADPQTAAEVVAAGAFGLTGQACTATSRVIVTPGIRDRFVEALAAQAERYRPGNGLGDGVLMGPVVSHDQLSSNLDHLQAAVQAGARPVTDGRRVDGLMMAPSILTGVGPADIIAREEVFGPVVAVLDAGGLDAAIDLVNDSRFGLSAGIVTNDLAAVHRFADRVHAGVVKVNRPTSGVELNTPFGGVGDSGTNTYREQGQGALDFFTWTKSVYSATPAWAARP</sequence>
<gene>
    <name evidence="5" type="ORF">KOI35_35840</name>
</gene>
<proteinExistence type="inferred from homology"/>
<comment type="similarity">
    <text evidence="3">Belongs to the aldehyde dehydrogenase family.</text>
</comment>
<evidence type="ECO:0000256" key="3">
    <source>
        <dbReference type="RuleBase" id="RU003345"/>
    </source>
</evidence>
<feature type="active site" evidence="2">
    <location>
        <position position="248"/>
    </location>
</feature>
<dbReference type="Gene3D" id="3.40.309.10">
    <property type="entry name" value="Aldehyde Dehydrogenase, Chain A, domain 2"/>
    <property type="match status" value="1"/>
</dbReference>
<name>A0ABS5Z028_9ACTN</name>
<dbReference type="RefSeq" id="WP_215793146.1">
    <property type="nucleotide sequence ID" value="NZ_JAHKKG010000013.1"/>
</dbReference>
<dbReference type="PROSITE" id="PS00070">
    <property type="entry name" value="ALDEHYDE_DEHYDR_CYS"/>
    <property type="match status" value="1"/>
</dbReference>
<dbReference type="PROSITE" id="PS00687">
    <property type="entry name" value="ALDEHYDE_DEHYDR_GLU"/>
    <property type="match status" value="1"/>
</dbReference>
<dbReference type="InterPro" id="IPR016162">
    <property type="entry name" value="Ald_DH_N"/>
</dbReference>
<dbReference type="InterPro" id="IPR016163">
    <property type="entry name" value="Ald_DH_C"/>
</dbReference>
<evidence type="ECO:0000256" key="2">
    <source>
        <dbReference type="PROSITE-ProRule" id="PRU10007"/>
    </source>
</evidence>
<dbReference type="InterPro" id="IPR016161">
    <property type="entry name" value="Ald_DH/histidinol_DH"/>
</dbReference>
<dbReference type="PANTHER" id="PTHR11699">
    <property type="entry name" value="ALDEHYDE DEHYDROGENASE-RELATED"/>
    <property type="match status" value="1"/>
</dbReference>
<evidence type="ECO:0000313" key="6">
    <source>
        <dbReference type="Proteomes" id="UP001519654"/>
    </source>
</evidence>
<dbReference type="Proteomes" id="UP001519654">
    <property type="component" value="Unassembled WGS sequence"/>
</dbReference>
<dbReference type="Pfam" id="PF00171">
    <property type="entry name" value="Aldedh"/>
    <property type="match status" value="1"/>
</dbReference>
<protein>
    <submittedName>
        <fullName evidence="5">Aldehyde dehydrogenase family protein</fullName>
    </submittedName>
</protein>